<dbReference type="EMBL" id="JAWXYG010000003">
    <property type="protein sequence ID" value="KAK4278804.1"/>
    <property type="molecule type" value="Genomic_DNA"/>
</dbReference>
<comment type="caution">
    <text evidence="2">The sequence shown here is derived from an EMBL/GenBank/DDBJ whole genome shotgun (WGS) entry which is preliminary data.</text>
</comment>
<evidence type="ECO:0000256" key="1">
    <source>
        <dbReference type="SAM" id="Phobius"/>
    </source>
</evidence>
<keyword evidence="3" id="KW-1185">Reference proteome</keyword>
<feature type="transmembrane region" description="Helical" evidence="1">
    <location>
        <begin position="40"/>
        <end position="59"/>
    </location>
</feature>
<proteinExistence type="predicted"/>
<evidence type="ECO:0000313" key="3">
    <source>
        <dbReference type="Proteomes" id="UP001293593"/>
    </source>
</evidence>
<sequence>MSLDIKMTEGRMLFLVASISVFPAFMFRHQNDGGKNAIHCRVWICHLFGLALVIFFTPVDKNTDITEATLPEPFQPRVHSLICEDLACL</sequence>
<dbReference type="AlphaFoldDB" id="A0AAE1MX60"/>
<name>A0AAE1MX60_9FABA</name>
<feature type="transmembrane region" description="Helical" evidence="1">
    <location>
        <begin position="12"/>
        <end position="28"/>
    </location>
</feature>
<accession>A0AAE1MX60</accession>
<keyword evidence="1" id="KW-0812">Transmembrane</keyword>
<dbReference type="Proteomes" id="UP001293593">
    <property type="component" value="Unassembled WGS sequence"/>
</dbReference>
<organism evidence="2 3">
    <name type="scientific">Acacia crassicarpa</name>
    <name type="common">northern wattle</name>
    <dbReference type="NCBI Taxonomy" id="499986"/>
    <lineage>
        <taxon>Eukaryota</taxon>
        <taxon>Viridiplantae</taxon>
        <taxon>Streptophyta</taxon>
        <taxon>Embryophyta</taxon>
        <taxon>Tracheophyta</taxon>
        <taxon>Spermatophyta</taxon>
        <taxon>Magnoliopsida</taxon>
        <taxon>eudicotyledons</taxon>
        <taxon>Gunneridae</taxon>
        <taxon>Pentapetalae</taxon>
        <taxon>rosids</taxon>
        <taxon>fabids</taxon>
        <taxon>Fabales</taxon>
        <taxon>Fabaceae</taxon>
        <taxon>Caesalpinioideae</taxon>
        <taxon>mimosoid clade</taxon>
        <taxon>Acacieae</taxon>
        <taxon>Acacia</taxon>
    </lineage>
</organism>
<gene>
    <name evidence="2" type="ORF">QN277_016601</name>
</gene>
<reference evidence="2" key="1">
    <citation type="submission" date="2023-10" db="EMBL/GenBank/DDBJ databases">
        <title>Chromosome-level genome of the transformable northern wattle, Acacia crassicarpa.</title>
        <authorList>
            <person name="Massaro I."/>
            <person name="Sinha N.R."/>
            <person name="Poethig S."/>
            <person name="Leichty A.R."/>
        </authorList>
    </citation>
    <scope>NUCLEOTIDE SEQUENCE</scope>
    <source>
        <strain evidence="2">Acra3RX</strain>
        <tissue evidence="2">Leaf</tissue>
    </source>
</reference>
<evidence type="ECO:0000313" key="2">
    <source>
        <dbReference type="EMBL" id="KAK4278804.1"/>
    </source>
</evidence>
<keyword evidence="1" id="KW-0472">Membrane</keyword>
<protein>
    <submittedName>
        <fullName evidence="2">Uncharacterized protein</fullName>
    </submittedName>
</protein>
<keyword evidence="1" id="KW-1133">Transmembrane helix</keyword>